<organism evidence="1 2">
    <name type="scientific">Nephila pilipes</name>
    <name type="common">Giant wood spider</name>
    <name type="synonym">Nephila maculata</name>
    <dbReference type="NCBI Taxonomy" id="299642"/>
    <lineage>
        <taxon>Eukaryota</taxon>
        <taxon>Metazoa</taxon>
        <taxon>Ecdysozoa</taxon>
        <taxon>Arthropoda</taxon>
        <taxon>Chelicerata</taxon>
        <taxon>Arachnida</taxon>
        <taxon>Araneae</taxon>
        <taxon>Araneomorphae</taxon>
        <taxon>Entelegynae</taxon>
        <taxon>Araneoidea</taxon>
        <taxon>Nephilidae</taxon>
        <taxon>Nephila</taxon>
    </lineage>
</organism>
<comment type="caution">
    <text evidence="1">The sequence shown here is derived from an EMBL/GenBank/DDBJ whole genome shotgun (WGS) entry which is preliminary data.</text>
</comment>
<dbReference type="AlphaFoldDB" id="A0A8X6TN96"/>
<dbReference type="OrthoDB" id="10449613at2759"/>
<gene>
    <name evidence="1" type="ORF">NPIL_433251</name>
</gene>
<evidence type="ECO:0000313" key="2">
    <source>
        <dbReference type="Proteomes" id="UP000887013"/>
    </source>
</evidence>
<reference evidence="1" key="1">
    <citation type="submission" date="2020-08" db="EMBL/GenBank/DDBJ databases">
        <title>Multicomponent nature underlies the extraordinary mechanical properties of spider dragline silk.</title>
        <authorList>
            <person name="Kono N."/>
            <person name="Nakamura H."/>
            <person name="Mori M."/>
            <person name="Yoshida Y."/>
            <person name="Ohtoshi R."/>
            <person name="Malay A.D."/>
            <person name="Moran D.A.P."/>
            <person name="Tomita M."/>
            <person name="Numata K."/>
            <person name="Arakawa K."/>
        </authorList>
    </citation>
    <scope>NUCLEOTIDE SEQUENCE</scope>
</reference>
<dbReference type="EMBL" id="BMAW01107388">
    <property type="protein sequence ID" value="GFT29111.1"/>
    <property type="molecule type" value="Genomic_DNA"/>
</dbReference>
<proteinExistence type="predicted"/>
<protein>
    <submittedName>
        <fullName evidence="1">Uncharacterized protein</fullName>
    </submittedName>
</protein>
<accession>A0A8X6TN96</accession>
<keyword evidence="2" id="KW-1185">Reference proteome</keyword>
<sequence length="114" mass="12786">MLPSNCLRDSFLSLLPGLISTDCKVRRTTHSAIKMIKSCLLGLSLTVDSSRLDQTTLTRFLSGHVRTSKYCEASKHFETCSKGFSEEASPEHLLTCLNLYKQDINDNPMLVLDF</sequence>
<name>A0A8X6TN96_NEPPI</name>
<evidence type="ECO:0000313" key="1">
    <source>
        <dbReference type="EMBL" id="GFT29111.1"/>
    </source>
</evidence>
<dbReference type="Proteomes" id="UP000887013">
    <property type="component" value="Unassembled WGS sequence"/>
</dbReference>